<name>A0AC35TK09_9BILA</name>
<dbReference type="WBParaSite" id="RSKR_0000127800.1">
    <property type="protein sequence ID" value="RSKR_0000127800.1"/>
    <property type="gene ID" value="RSKR_0000127800"/>
</dbReference>
<protein>
    <submittedName>
        <fullName evidence="2">DUF4485 domain-containing protein</fullName>
    </submittedName>
</protein>
<proteinExistence type="predicted"/>
<organism evidence="1 2">
    <name type="scientific">Rhabditophanes sp. KR3021</name>
    <dbReference type="NCBI Taxonomy" id="114890"/>
    <lineage>
        <taxon>Eukaryota</taxon>
        <taxon>Metazoa</taxon>
        <taxon>Ecdysozoa</taxon>
        <taxon>Nematoda</taxon>
        <taxon>Chromadorea</taxon>
        <taxon>Rhabditida</taxon>
        <taxon>Tylenchina</taxon>
        <taxon>Panagrolaimomorpha</taxon>
        <taxon>Strongyloidoidea</taxon>
        <taxon>Alloionematidae</taxon>
        <taxon>Rhabditophanes</taxon>
    </lineage>
</organism>
<dbReference type="Proteomes" id="UP000095286">
    <property type="component" value="Unplaced"/>
</dbReference>
<sequence length="394" mass="45459">MSRSRSHKAILPLKLERMIGEMEKTPYIDHAAHRMAFHFKDYPKTEDTLFKNKCYSNYAALVKVLIQMEAVDENSKVWANSVSNSFINMLTDITQYLSFLTKEPFVKDTHHSNAGSENKRKELSRCLDQIAFIRHQGFDMIKGHPTNSEQDHQIIQNEGIIKELGKSIEHKSDLIVSLEIELQKCKADLIRLQDVNAESKNNVLSYKKTDNELREQNHRLFARLKQLKGDSTSDESIYDEEKIASFEEHPMNVSVKETEYVRHLIVDEIELQKDPKTIVASKIEMIKETLLFGDSDEEVKKVPIVDGPPCKKNLECGKKEVTEKMYKSDNNLSLDCNIVPDDKIILLTNKSIESINEDEITVQNVSTQINDGKSKKRRTIRRAFSNLSQFFHLK</sequence>
<evidence type="ECO:0000313" key="2">
    <source>
        <dbReference type="WBParaSite" id="RSKR_0000127800.1"/>
    </source>
</evidence>
<reference evidence="2" key="1">
    <citation type="submission" date="2016-11" db="UniProtKB">
        <authorList>
            <consortium name="WormBaseParasite"/>
        </authorList>
    </citation>
    <scope>IDENTIFICATION</scope>
    <source>
        <strain evidence="2">KR3021</strain>
    </source>
</reference>
<accession>A0AC35TK09</accession>
<evidence type="ECO:0000313" key="1">
    <source>
        <dbReference type="Proteomes" id="UP000095286"/>
    </source>
</evidence>